<protein>
    <submittedName>
        <fullName evidence="2">Uncharacterized protein</fullName>
    </submittedName>
</protein>
<sequence length="43" mass="4220">CHPGHGGAIAPSCQPKGSGTGSRGTDDGGPRRSLIVTFVRAGT</sequence>
<reference evidence="2" key="1">
    <citation type="submission" date="2020-02" db="EMBL/GenBank/DDBJ databases">
        <authorList>
            <person name="Meier V. D."/>
        </authorList>
    </citation>
    <scope>NUCLEOTIDE SEQUENCE</scope>
    <source>
        <strain evidence="2">AVDCRST_MAG59</strain>
    </source>
</reference>
<organism evidence="2">
    <name type="scientific">uncultured Thermomicrobiales bacterium</name>
    <dbReference type="NCBI Taxonomy" id="1645740"/>
    <lineage>
        <taxon>Bacteria</taxon>
        <taxon>Pseudomonadati</taxon>
        <taxon>Thermomicrobiota</taxon>
        <taxon>Thermomicrobia</taxon>
        <taxon>Thermomicrobiales</taxon>
        <taxon>environmental samples</taxon>
    </lineage>
</organism>
<evidence type="ECO:0000313" key="2">
    <source>
        <dbReference type="EMBL" id="CAA9539268.1"/>
    </source>
</evidence>
<proteinExistence type="predicted"/>
<feature type="non-terminal residue" evidence="2">
    <location>
        <position position="43"/>
    </location>
</feature>
<gene>
    <name evidence="2" type="ORF">AVDCRST_MAG59-663</name>
</gene>
<feature type="non-terminal residue" evidence="2">
    <location>
        <position position="1"/>
    </location>
</feature>
<name>A0A6J4U665_9BACT</name>
<accession>A0A6J4U665</accession>
<dbReference type="AlphaFoldDB" id="A0A6J4U665"/>
<feature type="region of interest" description="Disordered" evidence="1">
    <location>
        <begin position="1"/>
        <end position="33"/>
    </location>
</feature>
<dbReference type="EMBL" id="CADCWF010000033">
    <property type="protein sequence ID" value="CAA9539268.1"/>
    <property type="molecule type" value="Genomic_DNA"/>
</dbReference>
<evidence type="ECO:0000256" key="1">
    <source>
        <dbReference type="SAM" id="MobiDB-lite"/>
    </source>
</evidence>